<protein>
    <submittedName>
        <fullName evidence="1">Uncharacterized protein</fullName>
    </submittedName>
</protein>
<evidence type="ECO:0000313" key="2">
    <source>
        <dbReference type="Proteomes" id="UP000271590"/>
    </source>
</evidence>
<sequence>MDLMATKDDLFEDMARAMEAWSTTASEALTDPQSDLVWVDDEKPYREIQHALAAAGVARETLAKVLSECFRGLGHSFLVAMDGGTALAEKGRLYVVDEHGRRIGEGLHDDFVGYLMDTGRLPK</sequence>
<reference evidence="1 2" key="1">
    <citation type="submission" date="2018-11" db="EMBL/GenBank/DDBJ databases">
        <title>The genome of Variovorax sp T529.</title>
        <authorList>
            <person name="Gao J."/>
        </authorList>
    </citation>
    <scope>NUCLEOTIDE SEQUENCE [LARGE SCALE GENOMIC DNA]</scope>
    <source>
        <strain evidence="1 2">T529</strain>
    </source>
</reference>
<dbReference type="Proteomes" id="UP000271590">
    <property type="component" value="Unassembled WGS sequence"/>
</dbReference>
<proteinExistence type="predicted"/>
<dbReference type="EMBL" id="RQXU01000035">
    <property type="protein sequence ID" value="RRH80837.1"/>
    <property type="molecule type" value="Genomic_DNA"/>
</dbReference>
<dbReference type="RefSeq" id="WP_124961951.1">
    <property type="nucleotide sequence ID" value="NZ_RQXU01000035.1"/>
</dbReference>
<name>A0A3P3E2X5_9BURK</name>
<gene>
    <name evidence="1" type="ORF">EH244_30090</name>
</gene>
<comment type="caution">
    <text evidence="1">The sequence shown here is derived from an EMBL/GenBank/DDBJ whole genome shotgun (WGS) entry which is preliminary data.</text>
</comment>
<dbReference type="AlphaFoldDB" id="A0A3P3E2X5"/>
<organism evidence="1 2">
    <name type="scientific">Variovorax beijingensis</name>
    <dbReference type="NCBI Taxonomy" id="2496117"/>
    <lineage>
        <taxon>Bacteria</taxon>
        <taxon>Pseudomonadati</taxon>
        <taxon>Pseudomonadota</taxon>
        <taxon>Betaproteobacteria</taxon>
        <taxon>Burkholderiales</taxon>
        <taxon>Comamonadaceae</taxon>
        <taxon>Variovorax</taxon>
    </lineage>
</organism>
<evidence type="ECO:0000313" key="1">
    <source>
        <dbReference type="EMBL" id="RRH80837.1"/>
    </source>
</evidence>
<accession>A0A3P3E2X5</accession>